<protein>
    <submittedName>
        <fullName evidence="12">Phosphomannomutase</fullName>
    </submittedName>
</protein>
<evidence type="ECO:0000259" key="11">
    <source>
        <dbReference type="Pfam" id="PF02880"/>
    </source>
</evidence>
<dbReference type="SUPFAM" id="SSF55957">
    <property type="entry name" value="Phosphoglucomutase, C-terminal domain"/>
    <property type="match status" value="1"/>
</dbReference>
<dbReference type="CDD" id="cd03088">
    <property type="entry name" value="ManB"/>
    <property type="match status" value="1"/>
</dbReference>
<dbReference type="Pfam" id="PF00408">
    <property type="entry name" value="PGM_PMM_IV"/>
    <property type="match status" value="1"/>
</dbReference>
<reference evidence="12 13" key="1">
    <citation type="submission" date="2019-01" db="EMBL/GenBank/DDBJ databases">
        <title>Sinorhodobacter populi sp. nov. isolated from the symptomatic bark tissue of Populus euramericana canker.</title>
        <authorList>
            <person name="Xu G."/>
        </authorList>
    </citation>
    <scope>NUCLEOTIDE SEQUENCE [LARGE SCALE GENOMIC DNA]</scope>
    <source>
        <strain evidence="12 13">CCTCC AB2012026</strain>
    </source>
</reference>
<dbReference type="GO" id="GO:0004615">
    <property type="term" value="F:phosphomannomutase activity"/>
    <property type="evidence" value="ECO:0007669"/>
    <property type="project" value="TreeGrafter"/>
</dbReference>
<dbReference type="GO" id="GO:0005975">
    <property type="term" value="P:carbohydrate metabolic process"/>
    <property type="evidence" value="ECO:0007669"/>
    <property type="project" value="InterPro"/>
</dbReference>
<keyword evidence="6" id="KW-0413">Isomerase</keyword>
<dbReference type="InterPro" id="IPR036900">
    <property type="entry name" value="A-D-PHexomutase_C_sf"/>
</dbReference>
<dbReference type="InterPro" id="IPR016066">
    <property type="entry name" value="A-D-PHexomutase_CS"/>
</dbReference>
<organism evidence="12 13">
    <name type="scientific">Paenirhodobacter ferrireducens</name>
    <dbReference type="NCBI Taxonomy" id="1215032"/>
    <lineage>
        <taxon>Bacteria</taxon>
        <taxon>Pseudomonadati</taxon>
        <taxon>Pseudomonadota</taxon>
        <taxon>Alphaproteobacteria</taxon>
        <taxon>Rhodobacterales</taxon>
        <taxon>Rhodobacter group</taxon>
        <taxon>Paenirhodobacter</taxon>
    </lineage>
</organism>
<evidence type="ECO:0000256" key="5">
    <source>
        <dbReference type="ARBA" id="ARBA00022842"/>
    </source>
</evidence>
<evidence type="ECO:0000256" key="3">
    <source>
        <dbReference type="ARBA" id="ARBA00022553"/>
    </source>
</evidence>
<dbReference type="Pfam" id="PF02878">
    <property type="entry name" value="PGM_PMM_I"/>
    <property type="match status" value="1"/>
</dbReference>
<dbReference type="GO" id="GO:0000287">
    <property type="term" value="F:magnesium ion binding"/>
    <property type="evidence" value="ECO:0007669"/>
    <property type="project" value="InterPro"/>
</dbReference>
<name>A0A443L4Z1_9RHOB</name>
<feature type="domain" description="Alpha-D-phosphohexomutase alpha/beta/alpha" evidence="11">
    <location>
        <begin position="260"/>
        <end position="352"/>
    </location>
</feature>
<dbReference type="PROSITE" id="PS00710">
    <property type="entry name" value="PGM_PMM"/>
    <property type="match status" value="1"/>
</dbReference>
<dbReference type="Pfam" id="PF02879">
    <property type="entry name" value="PGM_PMM_II"/>
    <property type="match status" value="1"/>
</dbReference>
<accession>A0A443L4Z1</accession>
<gene>
    <name evidence="12" type="ORF">EOW65_19065</name>
</gene>
<dbReference type="InterPro" id="IPR005845">
    <property type="entry name" value="A-D-PHexomutase_a/b/a-II"/>
</dbReference>
<dbReference type="Pfam" id="PF02880">
    <property type="entry name" value="PGM_PMM_III"/>
    <property type="match status" value="1"/>
</dbReference>
<dbReference type="Gene3D" id="3.40.120.10">
    <property type="entry name" value="Alpha-D-Glucose-1,6-Bisphosphate, subunit A, domain 3"/>
    <property type="match status" value="3"/>
</dbReference>
<evidence type="ECO:0000313" key="12">
    <source>
        <dbReference type="EMBL" id="RWR44272.1"/>
    </source>
</evidence>
<dbReference type="PANTHER" id="PTHR42946:SF1">
    <property type="entry name" value="PHOSPHOGLUCOMUTASE (ALPHA-D-GLUCOSE-1,6-BISPHOSPHATE-DEPENDENT)"/>
    <property type="match status" value="1"/>
</dbReference>
<dbReference type="InterPro" id="IPR016055">
    <property type="entry name" value="A-D-PHexomutase_a/b/a-I/II/III"/>
</dbReference>
<evidence type="ECO:0000259" key="9">
    <source>
        <dbReference type="Pfam" id="PF02878"/>
    </source>
</evidence>
<evidence type="ECO:0000259" key="8">
    <source>
        <dbReference type="Pfam" id="PF00408"/>
    </source>
</evidence>
<evidence type="ECO:0000259" key="10">
    <source>
        <dbReference type="Pfam" id="PF02879"/>
    </source>
</evidence>
<dbReference type="InterPro" id="IPR005846">
    <property type="entry name" value="A-D-PHexomutase_a/b/a-III"/>
</dbReference>
<comment type="similarity">
    <text evidence="2 7">Belongs to the phosphohexose mutase family.</text>
</comment>
<dbReference type="InterPro" id="IPR005844">
    <property type="entry name" value="A-D-PHexomutase_a/b/a-I"/>
</dbReference>
<keyword evidence="4 7" id="KW-0479">Metal-binding</keyword>
<dbReference type="AlphaFoldDB" id="A0A443L4Z1"/>
<sequence>MAPKFGTSGLRGLVVELTDACVSDHVNAFAASCDLGETLWIGEDLRPSSPDIATMVETAALAAGLNVVRTGPIPTPALALSALKARAGAIMITGSHIPADRNGLKFYTLAGEITKADEARIVAALGQPATAVRRGGRALAEEPGATYVSRYVAAYAGALAGQRIGVYAHSSVGRDLLSEILQGCGAQVLDLGRSHIFIPVDTEAVSAETRAALAGWAAEHGLDAIVSTDGDADRPLLTDQAGRVVPGDVLGQITCAALGAETVVTPISSNSAVTEKGFVRVIRTRIGSPYVIAGMEEAGGRVCGYEANGGFLLGFEAAGPSGTIAPLVTRDAVLPLLAVLAQAGPGGVSALVEAEPARFTATDRLQELPEAAMRALVAELASSKAARSDFLGQLGAVEAGCDLADGVRMTTTDSRIFHVRPSGNAPELRLYVEADTRERLTDALMAGLALLQRRLQCGAGKALA</sequence>
<keyword evidence="5 7" id="KW-0460">Magnesium</keyword>
<proteinExistence type="inferred from homology"/>
<feature type="domain" description="Alpha-D-phosphohexomutase alpha/beta/alpha" evidence="9">
    <location>
        <begin position="4"/>
        <end position="124"/>
    </location>
</feature>
<evidence type="ECO:0000313" key="13">
    <source>
        <dbReference type="Proteomes" id="UP000286594"/>
    </source>
</evidence>
<evidence type="ECO:0000256" key="7">
    <source>
        <dbReference type="RuleBase" id="RU004326"/>
    </source>
</evidence>
<dbReference type="InterPro" id="IPR005843">
    <property type="entry name" value="A-D-PHexomutase_C"/>
</dbReference>
<dbReference type="SUPFAM" id="SSF53738">
    <property type="entry name" value="Phosphoglucomutase, first 3 domains"/>
    <property type="match status" value="3"/>
</dbReference>
<dbReference type="EMBL" id="SAVB01000033">
    <property type="protein sequence ID" value="RWR44272.1"/>
    <property type="molecule type" value="Genomic_DNA"/>
</dbReference>
<dbReference type="OrthoDB" id="9803322at2"/>
<evidence type="ECO:0000256" key="4">
    <source>
        <dbReference type="ARBA" id="ARBA00022723"/>
    </source>
</evidence>
<comment type="cofactor">
    <cofactor evidence="1">
        <name>Mg(2+)</name>
        <dbReference type="ChEBI" id="CHEBI:18420"/>
    </cofactor>
</comment>
<evidence type="ECO:0000256" key="2">
    <source>
        <dbReference type="ARBA" id="ARBA00010231"/>
    </source>
</evidence>
<feature type="domain" description="Alpha-D-phosphohexomutase alpha/beta/alpha" evidence="10">
    <location>
        <begin position="147"/>
        <end position="242"/>
    </location>
</feature>
<evidence type="ECO:0000256" key="6">
    <source>
        <dbReference type="ARBA" id="ARBA00023235"/>
    </source>
</evidence>
<evidence type="ECO:0000256" key="1">
    <source>
        <dbReference type="ARBA" id="ARBA00001946"/>
    </source>
</evidence>
<feature type="domain" description="Alpha-D-phosphohexomutase C-terminal" evidence="8">
    <location>
        <begin position="386"/>
        <end position="442"/>
    </location>
</feature>
<dbReference type="RefSeq" id="WP_128152160.1">
    <property type="nucleotide sequence ID" value="NZ_SAVB01000033.1"/>
</dbReference>
<keyword evidence="13" id="KW-1185">Reference proteome</keyword>
<dbReference type="InterPro" id="IPR050060">
    <property type="entry name" value="Phosphoglucosamine_mutase"/>
</dbReference>
<dbReference type="Proteomes" id="UP000286594">
    <property type="component" value="Unassembled WGS sequence"/>
</dbReference>
<keyword evidence="3" id="KW-0597">Phosphoprotein</keyword>
<dbReference type="PANTHER" id="PTHR42946">
    <property type="entry name" value="PHOSPHOHEXOSE MUTASE"/>
    <property type="match status" value="1"/>
</dbReference>
<comment type="caution">
    <text evidence="12">The sequence shown here is derived from an EMBL/GenBank/DDBJ whole genome shotgun (WGS) entry which is preliminary data.</text>
</comment>
<dbReference type="Gene3D" id="3.30.310.50">
    <property type="entry name" value="Alpha-D-phosphohexomutase, C-terminal domain"/>
    <property type="match status" value="1"/>
</dbReference>